<dbReference type="SUPFAM" id="SSF56349">
    <property type="entry name" value="DNA breaking-rejoining enzymes"/>
    <property type="match status" value="1"/>
</dbReference>
<comment type="similarity">
    <text evidence="2">Belongs to the 'phage' integrase family. XerD subfamily.</text>
</comment>
<reference key="1">
    <citation type="submission" date="2010-11" db="EMBL/GenBank/DDBJ databases">
        <title>The complete genome of chromosome of Calditerrivibrio nitroreducens DSM 19672.</title>
        <authorList>
            <consortium name="US DOE Joint Genome Institute (JGI-PGF)"/>
            <person name="Lucas S."/>
            <person name="Copeland A."/>
            <person name="Lapidus A."/>
            <person name="Bruce D."/>
            <person name="Goodwin L."/>
            <person name="Pitluck S."/>
            <person name="Kyrpides N."/>
            <person name="Mavromatis K."/>
            <person name="Ivanova N."/>
            <person name="Mikhailova N."/>
            <person name="Zeytun A."/>
            <person name="Brettin T."/>
            <person name="Detter J.C."/>
            <person name="Tapia R."/>
            <person name="Han C."/>
            <person name="Land M."/>
            <person name="Hauser L."/>
            <person name="Markowitz V."/>
            <person name="Cheng J.-F."/>
            <person name="Hugenholtz P."/>
            <person name="Woyke T."/>
            <person name="Wu D."/>
            <person name="Spring S."/>
            <person name="Schroeder M."/>
            <person name="Brambilla E."/>
            <person name="Klenk H.-P."/>
            <person name="Eisen J.A."/>
        </authorList>
    </citation>
    <scope>NUCLEOTIDE SEQUENCE [LARGE SCALE GENOMIC DNA]</scope>
    <source>
        <strain>DSM 19672</strain>
    </source>
</reference>
<dbReference type="KEGG" id="cni:Calni_0968"/>
<feature type="active site" description="O-(3'-phospho-DNA)-tyrosine intermediate" evidence="10">
    <location>
        <position position="273"/>
    </location>
</feature>
<dbReference type="InterPro" id="IPR002104">
    <property type="entry name" value="Integrase_catalytic"/>
</dbReference>
<protein>
    <recommendedName>
        <fullName evidence="10">Tyrosine recombinase XerC</fullName>
    </recommendedName>
</protein>
<dbReference type="HAMAP" id="MF_01808">
    <property type="entry name" value="Recomb_XerC_XerD"/>
    <property type="match status" value="1"/>
</dbReference>
<dbReference type="Pfam" id="PF00589">
    <property type="entry name" value="Phage_integrase"/>
    <property type="match status" value="1"/>
</dbReference>
<evidence type="ECO:0000256" key="4">
    <source>
        <dbReference type="ARBA" id="ARBA00022618"/>
    </source>
</evidence>
<evidence type="ECO:0000256" key="2">
    <source>
        <dbReference type="ARBA" id="ARBA00010450"/>
    </source>
</evidence>
<dbReference type="GO" id="GO:0003677">
    <property type="term" value="F:DNA binding"/>
    <property type="evidence" value="ECO:0007669"/>
    <property type="project" value="UniProtKB-UniRule"/>
</dbReference>
<keyword evidence="14" id="KW-1185">Reference proteome</keyword>
<evidence type="ECO:0000313" key="13">
    <source>
        <dbReference type="EMBL" id="ADR18879.1"/>
    </source>
</evidence>
<evidence type="ECO:0000256" key="9">
    <source>
        <dbReference type="ARBA" id="ARBA00023306"/>
    </source>
</evidence>
<dbReference type="InterPro" id="IPR013762">
    <property type="entry name" value="Integrase-like_cat_sf"/>
</dbReference>
<evidence type="ECO:0000256" key="8">
    <source>
        <dbReference type="ARBA" id="ARBA00023172"/>
    </source>
</evidence>
<feature type="active site" evidence="10">
    <location>
        <position position="238"/>
    </location>
</feature>
<dbReference type="InterPro" id="IPR004107">
    <property type="entry name" value="Integrase_SAM-like_N"/>
</dbReference>
<dbReference type="InterPro" id="IPR044068">
    <property type="entry name" value="CB"/>
</dbReference>
<dbReference type="NCBIfam" id="NF040815">
    <property type="entry name" value="recomb_XerA_Arch"/>
    <property type="match status" value="1"/>
</dbReference>
<feature type="active site" evidence="10">
    <location>
        <position position="264"/>
    </location>
</feature>
<feature type="active site" evidence="10">
    <location>
        <position position="167"/>
    </location>
</feature>
<dbReference type="CDD" id="cd00798">
    <property type="entry name" value="INT_XerDC_C"/>
    <property type="match status" value="1"/>
</dbReference>
<proteinExistence type="inferred from homology"/>
<dbReference type="OrthoDB" id="9801717at2"/>
<evidence type="ECO:0000259" key="11">
    <source>
        <dbReference type="PROSITE" id="PS51898"/>
    </source>
</evidence>
<reference evidence="13 14" key="2">
    <citation type="journal article" date="2011" name="Stand. Genomic Sci.">
        <title>Complete genome sequence of Calditerrivibrio nitroreducens type strain (Yu37-1).</title>
        <authorList>
            <person name="Pitluck S."/>
            <person name="Sikorski J."/>
            <person name="Zeytun A."/>
            <person name="Lapidus A."/>
            <person name="Nolan M."/>
            <person name="Lucas S."/>
            <person name="Hammon N."/>
            <person name="Deshpande S."/>
            <person name="Cheng J.F."/>
            <person name="Tapia R."/>
            <person name="Han C."/>
            <person name="Goodwin L."/>
            <person name="Liolios K."/>
            <person name="Pagani I."/>
            <person name="Ivanova N."/>
            <person name="Mavromatis K."/>
            <person name="Pati A."/>
            <person name="Chen A."/>
            <person name="Palaniappan K."/>
            <person name="Hauser L."/>
            <person name="Chang Y.J."/>
            <person name="Jeffries C.D."/>
            <person name="Detter J.C."/>
            <person name="Brambilla E."/>
            <person name="Djao O.D."/>
            <person name="Rohde M."/>
            <person name="Spring S."/>
            <person name="Goker M."/>
            <person name="Woyke T."/>
            <person name="Bristow J."/>
            <person name="Eisen J.A."/>
            <person name="Markowitz V."/>
            <person name="Hugenholtz P."/>
            <person name="Kyrpides N.C."/>
            <person name="Klenk H.P."/>
            <person name="Land M."/>
        </authorList>
    </citation>
    <scope>NUCLEOTIDE SEQUENCE [LARGE SCALE GENOMIC DNA]</scope>
    <source>
        <strain evidence="14">DSM 19672 / NBRC 101217 / Yu37-1</strain>
    </source>
</reference>
<dbReference type="NCBIfam" id="TIGR02225">
    <property type="entry name" value="recomb_XerD"/>
    <property type="match status" value="1"/>
</dbReference>
<evidence type="ECO:0000259" key="12">
    <source>
        <dbReference type="PROSITE" id="PS51900"/>
    </source>
</evidence>
<dbReference type="PANTHER" id="PTHR30349">
    <property type="entry name" value="PHAGE INTEGRASE-RELATED"/>
    <property type="match status" value="1"/>
</dbReference>
<evidence type="ECO:0000256" key="5">
    <source>
        <dbReference type="ARBA" id="ARBA00022829"/>
    </source>
</evidence>
<dbReference type="PROSITE" id="PS51900">
    <property type="entry name" value="CB"/>
    <property type="match status" value="1"/>
</dbReference>
<keyword evidence="9 10" id="KW-0131">Cell cycle</keyword>
<dbReference type="InterPro" id="IPR050090">
    <property type="entry name" value="Tyrosine_recombinase_XerCD"/>
</dbReference>
<name>E4THQ4_CALNY</name>
<dbReference type="Gene3D" id="1.10.150.130">
    <property type="match status" value="1"/>
</dbReference>
<comment type="similarity">
    <text evidence="10">Belongs to the 'phage' integrase family. XerC subfamily.</text>
</comment>
<feature type="domain" description="Tyr recombinase" evidence="11">
    <location>
        <begin position="103"/>
        <end position="286"/>
    </location>
</feature>
<dbReference type="GO" id="GO:0006313">
    <property type="term" value="P:DNA transposition"/>
    <property type="evidence" value="ECO:0007669"/>
    <property type="project" value="UniProtKB-UniRule"/>
</dbReference>
<dbReference type="STRING" id="768670.Calni_0968"/>
<dbReference type="Proteomes" id="UP000007039">
    <property type="component" value="Chromosome"/>
</dbReference>
<dbReference type="HOGENOM" id="CLU_027562_9_6_0"/>
<comment type="subunit">
    <text evidence="10">Forms a cyclic heterotetrameric complex composed of two molecules of XerC and two molecules of XerD.</text>
</comment>
<evidence type="ECO:0000256" key="1">
    <source>
        <dbReference type="ARBA" id="ARBA00004496"/>
    </source>
</evidence>
<dbReference type="PANTHER" id="PTHR30349:SF81">
    <property type="entry name" value="TYROSINE RECOMBINASE XERC"/>
    <property type="match status" value="1"/>
</dbReference>
<dbReference type="Pfam" id="PF02899">
    <property type="entry name" value="Phage_int_SAM_1"/>
    <property type="match status" value="1"/>
</dbReference>
<dbReference type="EMBL" id="CP002347">
    <property type="protein sequence ID" value="ADR18879.1"/>
    <property type="molecule type" value="Genomic_DNA"/>
</dbReference>
<gene>
    <name evidence="10" type="primary">xerC</name>
    <name evidence="13" type="ordered locus">Calni_0968</name>
</gene>
<dbReference type="AlphaFoldDB" id="E4THQ4"/>
<feature type="active site" evidence="10">
    <location>
        <position position="241"/>
    </location>
</feature>
<comment type="subcellular location">
    <subcellularLocation>
        <location evidence="1 10">Cytoplasm</location>
    </subcellularLocation>
</comment>
<dbReference type="GO" id="GO:0005737">
    <property type="term" value="C:cytoplasm"/>
    <property type="evidence" value="ECO:0007669"/>
    <property type="project" value="UniProtKB-SubCell"/>
</dbReference>
<keyword evidence="7 10" id="KW-0238">DNA-binding</keyword>
<sequence length="297" mass="34796">MEITEELVKRFQHYMKYDLSLSENSIEAYKRDLMELTRFTKDYNLTPSDLVSYMSHLRKKGLSIESILRNLSGISAFYDFLIQEKIFDKNPVASISKPKKWEKLPKFLNFEEVEALINAPDKSTPTGYRDNIILKTFYSTGMRVSELVKCKTSDIDFKRGIVSVVGKGSKQRFLPIYQSLQDELKQYIEVRHRYFIKEKDNGFLFLNKNSAPLTRVYCWMLIKKYCKKAGIKKDISPHTLRHSFATHLLTNGADLRTIQLLLGHSDIATTEIYTHITDNKVRSILEQFHPRFKMRNK</sequence>
<keyword evidence="5 10" id="KW-0159">Chromosome partition</keyword>
<keyword evidence="6 10" id="KW-0229">DNA integration</keyword>
<keyword evidence="3 10" id="KW-0963">Cytoplasm</keyword>
<feature type="domain" description="Core-binding (CB)" evidence="12">
    <location>
        <begin position="2"/>
        <end position="82"/>
    </location>
</feature>
<dbReference type="GO" id="GO:0007059">
    <property type="term" value="P:chromosome segregation"/>
    <property type="evidence" value="ECO:0007669"/>
    <property type="project" value="UniProtKB-UniRule"/>
</dbReference>
<accession>E4THQ4</accession>
<dbReference type="Gene3D" id="1.10.443.10">
    <property type="entry name" value="Intergrase catalytic core"/>
    <property type="match status" value="1"/>
</dbReference>
<comment type="function">
    <text evidence="10">Site-specific tyrosine recombinase, which acts by catalyzing the cutting and rejoining of the recombining DNA molecules. The XerC-XerD complex is essential to convert dimers of the bacterial chromosome into monomers to permit their segregation at cell division. It also contributes to the segregational stability of plasmids.</text>
</comment>
<evidence type="ECO:0000256" key="3">
    <source>
        <dbReference type="ARBA" id="ARBA00022490"/>
    </source>
</evidence>
<dbReference type="GO" id="GO:0009037">
    <property type="term" value="F:tyrosine-based site-specific recombinase activity"/>
    <property type="evidence" value="ECO:0007669"/>
    <property type="project" value="UniProtKB-UniRule"/>
</dbReference>
<organism evidence="13 14">
    <name type="scientific">Calditerrivibrio nitroreducens (strain DSM 19672 / NBRC 101217 / Yu37-1)</name>
    <dbReference type="NCBI Taxonomy" id="768670"/>
    <lineage>
        <taxon>Bacteria</taxon>
        <taxon>Pseudomonadati</taxon>
        <taxon>Deferribacterota</taxon>
        <taxon>Deferribacteres</taxon>
        <taxon>Deferribacterales</taxon>
        <taxon>Calditerrivibrionaceae</taxon>
    </lineage>
</organism>
<dbReference type="GO" id="GO:0051301">
    <property type="term" value="P:cell division"/>
    <property type="evidence" value="ECO:0007669"/>
    <property type="project" value="UniProtKB-KW"/>
</dbReference>
<dbReference type="InterPro" id="IPR011010">
    <property type="entry name" value="DNA_brk_join_enz"/>
</dbReference>
<dbReference type="InterPro" id="IPR023009">
    <property type="entry name" value="Tyrosine_recombinase_XerC/XerD"/>
</dbReference>
<evidence type="ECO:0000256" key="6">
    <source>
        <dbReference type="ARBA" id="ARBA00022908"/>
    </source>
</evidence>
<dbReference type="PROSITE" id="PS51898">
    <property type="entry name" value="TYR_RECOMBINASE"/>
    <property type="match status" value="1"/>
</dbReference>
<dbReference type="RefSeq" id="WP_013451092.1">
    <property type="nucleotide sequence ID" value="NC_014758.1"/>
</dbReference>
<evidence type="ECO:0000256" key="10">
    <source>
        <dbReference type="HAMAP-Rule" id="MF_01808"/>
    </source>
</evidence>
<evidence type="ECO:0000256" key="7">
    <source>
        <dbReference type="ARBA" id="ARBA00023125"/>
    </source>
</evidence>
<keyword evidence="8 10" id="KW-0233">DNA recombination</keyword>
<feature type="active site" evidence="10">
    <location>
        <position position="143"/>
    </location>
</feature>
<dbReference type="NCBIfam" id="NF001399">
    <property type="entry name" value="PRK00283.1"/>
    <property type="match status" value="1"/>
</dbReference>
<dbReference type="InterPro" id="IPR011932">
    <property type="entry name" value="Recomb_XerD"/>
</dbReference>
<dbReference type="InterPro" id="IPR010998">
    <property type="entry name" value="Integrase_recombinase_N"/>
</dbReference>
<keyword evidence="4 10" id="KW-0132">Cell division</keyword>
<dbReference type="eggNOG" id="COG4974">
    <property type="taxonomic scope" value="Bacteria"/>
</dbReference>
<evidence type="ECO:0000313" key="14">
    <source>
        <dbReference type="Proteomes" id="UP000007039"/>
    </source>
</evidence>